<name>A0AAU9ILP4_9CILI</name>
<protein>
    <submittedName>
        <fullName evidence="1">Uncharacterized protein</fullName>
    </submittedName>
</protein>
<dbReference type="InterPro" id="IPR011990">
    <property type="entry name" value="TPR-like_helical_dom_sf"/>
</dbReference>
<accession>A0AAU9ILP4</accession>
<sequence>MKKSRSQVRRSTCSISHVLHKIDTLESKTKRVLYALGYRSSEISKTFRQMITVCNSVSIVFLQFDLLHEALYVLQKAVQTDTCMFFEGEFEDRTWQSRPLIYCNLGYLLLRVKDYTGSLKFLYDAESLLIEIKQMSNVGQEANLGDMALSHAAITFLVLCSIQRYEQAEKYLESATEQLNLIIRGDRQSRINRSGCSNLYCLFTLAIEIIQLVNGGDLAAALSRCKSTLKQIKEEKSASTALLEKFVKSGSYDEGINILLSDEYRSIMFITTFFPFIAPRTPVINFSELSRAQEKARANPLTKREMATIISATARHEGQDNYALIMKDALANAKKTI</sequence>
<gene>
    <name evidence="1" type="ORF">BSTOLATCC_MIC11376</name>
</gene>
<keyword evidence="2" id="KW-1185">Reference proteome</keyword>
<reference evidence="1" key="1">
    <citation type="submission" date="2021-09" db="EMBL/GenBank/DDBJ databases">
        <authorList>
            <consortium name="AG Swart"/>
            <person name="Singh M."/>
            <person name="Singh A."/>
            <person name="Seah K."/>
            <person name="Emmerich C."/>
        </authorList>
    </citation>
    <scope>NUCLEOTIDE SEQUENCE</scope>
    <source>
        <strain evidence="1">ATCC30299</strain>
    </source>
</reference>
<dbReference type="AlphaFoldDB" id="A0AAU9ILP4"/>
<proteinExistence type="predicted"/>
<evidence type="ECO:0000313" key="2">
    <source>
        <dbReference type="Proteomes" id="UP001162131"/>
    </source>
</evidence>
<dbReference type="Gene3D" id="1.25.40.10">
    <property type="entry name" value="Tetratricopeptide repeat domain"/>
    <property type="match status" value="1"/>
</dbReference>
<comment type="caution">
    <text evidence="1">The sequence shown here is derived from an EMBL/GenBank/DDBJ whole genome shotgun (WGS) entry which is preliminary data.</text>
</comment>
<dbReference type="Proteomes" id="UP001162131">
    <property type="component" value="Unassembled WGS sequence"/>
</dbReference>
<dbReference type="EMBL" id="CAJZBQ010000012">
    <property type="protein sequence ID" value="CAG9314368.1"/>
    <property type="molecule type" value="Genomic_DNA"/>
</dbReference>
<evidence type="ECO:0000313" key="1">
    <source>
        <dbReference type="EMBL" id="CAG9314368.1"/>
    </source>
</evidence>
<organism evidence="1 2">
    <name type="scientific">Blepharisma stoltei</name>
    <dbReference type="NCBI Taxonomy" id="1481888"/>
    <lineage>
        <taxon>Eukaryota</taxon>
        <taxon>Sar</taxon>
        <taxon>Alveolata</taxon>
        <taxon>Ciliophora</taxon>
        <taxon>Postciliodesmatophora</taxon>
        <taxon>Heterotrichea</taxon>
        <taxon>Heterotrichida</taxon>
        <taxon>Blepharismidae</taxon>
        <taxon>Blepharisma</taxon>
    </lineage>
</organism>